<dbReference type="InterPro" id="IPR025713">
    <property type="entry name" value="MotB-like_N_dom"/>
</dbReference>
<evidence type="ECO:0000313" key="11">
    <source>
        <dbReference type="EMBL" id="SJZ34994.1"/>
    </source>
</evidence>
<dbReference type="AlphaFoldDB" id="A0A1T4JXY9"/>
<sequence length="280" mass="30482">MAIKREPEKHANHERWLVSYGDFLTLLFAVFVAMYAMGQTDKKKAEELTQSLRESFGYSTRASAGQKGVLQSQDIKPIPAIKPEMAVIPITPKMPPAGPRQGNDGGGAGSKQLAGENEFREMASSIEAYLVKQGFQNKVTLSITQRGLVISLKEAGFFDSGSAKLKQDSISTLRGIAAGLQQYTNRFRVEGHTDSVPIRSSEFRSNWELSTARATNVIHFLVDSAGLSPNSLSAVGYGEFQPLVDNSTPEQRAKNRRVDIVVLAAEAASGEAKPETINLH</sequence>
<accession>A0A1T4JXY9</accession>
<evidence type="ECO:0000259" key="10">
    <source>
        <dbReference type="PROSITE" id="PS51123"/>
    </source>
</evidence>
<evidence type="ECO:0000256" key="4">
    <source>
        <dbReference type="ARBA" id="ARBA00022692"/>
    </source>
</evidence>
<dbReference type="GO" id="GO:0005886">
    <property type="term" value="C:plasma membrane"/>
    <property type="evidence" value="ECO:0007669"/>
    <property type="project" value="UniProtKB-SubCell"/>
</dbReference>
<dbReference type="InterPro" id="IPR006665">
    <property type="entry name" value="OmpA-like"/>
</dbReference>
<dbReference type="PROSITE" id="PS51123">
    <property type="entry name" value="OMPA_2"/>
    <property type="match status" value="1"/>
</dbReference>
<evidence type="ECO:0000313" key="12">
    <source>
        <dbReference type="Proteomes" id="UP000190102"/>
    </source>
</evidence>
<evidence type="ECO:0000256" key="6">
    <source>
        <dbReference type="ARBA" id="ARBA00023136"/>
    </source>
</evidence>
<keyword evidence="12" id="KW-1185">Reference proteome</keyword>
<dbReference type="Pfam" id="PF13677">
    <property type="entry name" value="MotB_plug"/>
    <property type="match status" value="1"/>
</dbReference>
<evidence type="ECO:0000256" key="8">
    <source>
        <dbReference type="SAM" id="MobiDB-lite"/>
    </source>
</evidence>
<name>A0A1T4JXY9_9BACT</name>
<dbReference type="PANTHER" id="PTHR30329">
    <property type="entry name" value="STATOR ELEMENT OF FLAGELLAR MOTOR COMPLEX"/>
    <property type="match status" value="1"/>
</dbReference>
<reference evidence="12" key="1">
    <citation type="submission" date="2017-02" db="EMBL/GenBank/DDBJ databases">
        <authorList>
            <person name="Varghese N."/>
            <person name="Submissions S."/>
        </authorList>
    </citation>
    <scope>NUCLEOTIDE SEQUENCE [LARGE SCALE GENOMIC DNA]</scope>
    <source>
        <strain evidence="12">ATCC BAA-34</strain>
    </source>
</reference>
<dbReference type="Gene3D" id="3.30.1330.60">
    <property type="entry name" value="OmpA-like domain"/>
    <property type="match status" value="1"/>
</dbReference>
<protein>
    <submittedName>
        <fullName evidence="11">Chemotaxis protein MotB</fullName>
    </submittedName>
</protein>
<keyword evidence="6 7" id="KW-0472">Membrane</keyword>
<evidence type="ECO:0000256" key="7">
    <source>
        <dbReference type="PROSITE-ProRule" id="PRU00473"/>
    </source>
</evidence>
<dbReference type="InterPro" id="IPR050330">
    <property type="entry name" value="Bact_OuterMem_StrucFunc"/>
</dbReference>
<dbReference type="InterPro" id="IPR036737">
    <property type="entry name" value="OmpA-like_sf"/>
</dbReference>
<dbReference type="PANTHER" id="PTHR30329:SF21">
    <property type="entry name" value="LIPOPROTEIN YIAD-RELATED"/>
    <property type="match status" value="1"/>
</dbReference>
<feature type="transmembrane region" description="Helical" evidence="9">
    <location>
        <begin position="17"/>
        <end position="37"/>
    </location>
</feature>
<feature type="region of interest" description="Disordered" evidence="8">
    <location>
        <begin position="91"/>
        <end position="112"/>
    </location>
</feature>
<dbReference type="RefSeq" id="WP_078788478.1">
    <property type="nucleotide sequence ID" value="NZ_FUWR01000001.1"/>
</dbReference>
<evidence type="ECO:0000256" key="2">
    <source>
        <dbReference type="ARBA" id="ARBA00008914"/>
    </source>
</evidence>
<evidence type="ECO:0000256" key="1">
    <source>
        <dbReference type="ARBA" id="ARBA00004162"/>
    </source>
</evidence>
<proteinExistence type="inferred from homology"/>
<dbReference type="CDD" id="cd07185">
    <property type="entry name" value="OmpA_C-like"/>
    <property type="match status" value="1"/>
</dbReference>
<comment type="subcellular location">
    <subcellularLocation>
        <location evidence="1">Cell membrane</location>
        <topology evidence="1">Single-pass membrane protein</topology>
    </subcellularLocation>
</comment>
<keyword evidence="5 9" id="KW-1133">Transmembrane helix</keyword>
<dbReference type="SUPFAM" id="SSF103088">
    <property type="entry name" value="OmpA-like"/>
    <property type="match status" value="1"/>
</dbReference>
<feature type="domain" description="OmpA-like" evidence="10">
    <location>
        <begin position="145"/>
        <end position="266"/>
    </location>
</feature>
<dbReference type="OrthoDB" id="9783110at2"/>
<evidence type="ECO:0000256" key="5">
    <source>
        <dbReference type="ARBA" id="ARBA00022989"/>
    </source>
</evidence>
<evidence type="ECO:0000256" key="9">
    <source>
        <dbReference type="SAM" id="Phobius"/>
    </source>
</evidence>
<comment type="similarity">
    <text evidence="2">Belongs to the MotB family.</text>
</comment>
<evidence type="ECO:0000256" key="3">
    <source>
        <dbReference type="ARBA" id="ARBA00022475"/>
    </source>
</evidence>
<dbReference type="STRING" id="115783.SAMN02745119_00164"/>
<dbReference type="Proteomes" id="UP000190102">
    <property type="component" value="Unassembled WGS sequence"/>
</dbReference>
<organism evidence="11 12">
    <name type="scientific">Trichlorobacter thiogenes</name>
    <dbReference type="NCBI Taxonomy" id="115783"/>
    <lineage>
        <taxon>Bacteria</taxon>
        <taxon>Pseudomonadati</taxon>
        <taxon>Thermodesulfobacteriota</taxon>
        <taxon>Desulfuromonadia</taxon>
        <taxon>Geobacterales</taxon>
        <taxon>Geobacteraceae</taxon>
        <taxon>Trichlorobacter</taxon>
    </lineage>
</organism>
<dbReference type="Pfam" id="PF00691">
    <property type="entry name" value="OmpA"/>
    <property type="match status" value="1"/>
</dbReference>
<keyword evidence="3" id="KW-1003">Cell membrane</keyword>
<dbReference type="EMBL" id="FUWR01000001">
    <property type="protein sequence ID" value="SJZ34994.1"/>
    <property type="molecule type" value="Genomic_DNA"/>
</dbReference>
<keyword evidence="4 9" id="KW-0812">Transmembrane</keyword>
<gene>
    <name evidence="11" type="ORF">SAMN02745119_00164</name>
</gene>